<keyword evidence="1" id="KW-0472">Membrane</keyword>
<organism evidence="2 3">
    <name type="scientific">Thermoclostridium caenicola</name>
    <dbReference type="NCBI Taxonomy" id="659425"/>
    <lineage>
        <taxon>Bacteria</taxon>
        <taxon>Bacillati</taxon>
        <taxon>Bacillota</taxon>
        <taxon>Clostridia</taxon>
        <taxon>Eubacteriales</taxon>
        <taxon>Oscillospiraceae</taxon>
        <taxon>Thermoclostridium</taxon>
    </lineage>
</organism>
<keyword evidence="1" id="KW-0812">Transmembrane</keyword>
<dbReference type="Proteomes" id="UP000324781">
    <property type="component" value="Unassembled WGS sequence"/>
</dbReference>
<name>A0A1M6C9H6_9FIRM</name>
<protein>
    <submittedName>
        <fullName evidence="2">Stage III sporulation protein AD</fullName>
    </submittedName>
</protein>
<keyword evidence="1" id="KW-1133">Transmembrane helix</keyword>
<feature type="transmembrane region" description="Helical" evidence="1">
    <location>
        <begin position="6"/>
        <end position="23"/>
    </location>
</feature>
<reference evidence="2 3" key="1">
    <citation type="submission" date="2016-11" db="EMBL/GenBank/DDBJ databases">
        <authorList>
            <person name="Varghese N."/>
            <person name="Submissions S."/>
        </authorList>
    </citation>
    <scope>NUCLEOTIDE SEQUENCE [LARGE SCALE GENOMIC DNA]</scope>
    <source>
        <strain evidence="2 3">DSM 19027</strain>
    </source>
</reference>
<evidence type="ECO:0000313" key="3">
    <source>
        <dbReference type="Proteomes" id="UP000324781"/>
    </source>
</evidence>
<dbReference type="OrthoDB" id="1682150at2"/>
<dbReference type="RefSeq" id="WP_149677761.1">
    <property type="nucleotide sequence ID" value="NZ_DAONMB010000131.1"/>
</dbReference>
<feature type="transmembrane region" description="Helical" evidence="1">
    <location>
        <begin position="35"/>
        <end position="57"/>
    </location>
</feature>
<dbReference type="InterPro" id="IPR025664">
    <property type="entry name" value="Spore_III_AC/AD"/>
</dbReference>
<proteinExistence type="predicted"/>
<sequence>METELIRIAGIGIVGALLAVVVSEKKPEMGMLIGLAFGVLALVLVAGKAGAVIQLINESVRKSGIDADLIVPILKVTGMAYITQFAVDACRDAGQNGIASKIEIAGKIMMLAVAVPLATALIKMVTTIL</sequence>
<accession>A0A1M6C9H6</accession>
<dbReference type="EMBL" id="FQZP01000004">
    <property type="protein sequence ID" value="SHI57655.1"/>
    <property type="molecule type" value="Genomic_DNA"/>
</dbReference>
<gene>
    <name evidence="2" type="ORF">SAMN05444373_100495</name>
</gene>
<evidence type="ECO:0000313" key="2">
    <source>
        <dbReference type="EMBL" id="SHI57655.1"/>
    </source>
</evidence>
<dbReference type="Pfam" id="PF06686">
    <property type="entry name" value="SpoIIIAC"/>
    <property type="match status" value="2"/>
</dbReference>
<keyword evidence="3" id="KW-1185">Reference proteome</keyword>
<evidence type="ECO:0000256" key="1">
    <source>
        <dbReference type="SAM" id="Phobius"/>
    </source>
</evidence>
<dbReference type="AlphaFoldDB" id="A0A1M6C9H6"/>